<keyword evidence="3" id="KW-0614">Plasmid</keyword>
<gene>
    <name evidence="3" type="ORF">HUG10_18370</name>
</gene>
<evidence type="ECO:0000256" key="1">
    <source>
        <dbReference type="SAM" id="MobiDB-lite"/>
    </source>
</evidence>
<keyword evidence="2" id="KW-0472">Membrane</keyword>
<keyword evidence="2" id="KW-0812">Transmembrane</keyword>
<evidence type="ECO:0000256" key="2">
    <source>
        <dbReference type="SAM" id="Phobius"/>
    </source>
</evidence>
<organism evidence="3 4">
    <name type="scientific">Halorarum halophilum</name>
    <dbReference type="NCBI Taxonomy" id="2743090"/>
    <lineage>
        <taxon>Archaea</taxon>
        <taxon>Methanobacteriati</taxon>
        <taxon>Methanobacteriota</taxon>
        <taxon>Stenosarchaea group</taxon>
        <taxon>Halobacteria</taxon>
        <taxon>Halobacteriales</taxon>
        <taxon>Haloferacaceae</taxon>
        <taxon>Halorarum</taxon>
    </lineage>
</organism>
<geneLocation type="plasmid" evidence="3 4">
    <name>unnamed1</name>
</geneLocation>
<proteinExistence type="predicted"/>
<sequence length="78" mass="8081">MAEQEMTERERTSAGNDIGSFGWFSVAGFVVMGLLYLLDVMDIADSILPAGTTLVVAIVAGVGALLLYFGNDPTAGPG</sequence>
<dbReference type="EMBL" id="CP058530">
    <property type="protein sequence ID" value="QLG29578.1"/>
    <property type="molecule type" value="Genomic_DNA"/>
</dbReference>
<feature type="transmembrane region" description="Helical" evidence="2">
    <location>
        <begin position="50"/>
        <end position="69"/>
    </location>
</feature>
<feature type="region of interest" description="Disordered" evidence="1">
    <location>
        <begin position="1"/>
        <end position="20"/>
    </location>
</feature>
<dbReference type="RefSeq" id="WP_179171152.1">
    <property type="nucleotide sequence ID" value="NZ_CP058530.1"/>
</dbReference>
<reference evidence="3 4" key="1">
    <citation type="submission" date="2020-07" db="EMBL/GenBank/DDBJ databases">
        <title>Gai3-2, isolated from salt lake.</title>
        <authorList>
            <person name="Cui H."/>
            <person name="Shi X."/>
        </authorList>
    </citation>
    <scope>NUCLEOTIDE SEQUENCE [LARGE SCALE GENOMIC DNA]</scope>
    <source>
        <strain evidence="3 4">Gai3-2</strain>
        <plasmid evidence="3 4">unnamed1</plasmid>
    </source>
</reference>
<dbReference type="OrthoDB" id="241059at2157"/>
<dbReference type="GeneID" id="56030841"/>
<evidence type="ECO:0000313" key="4">
    <source>
        <dbReference type="Proteomes" id="UP000509750"/>
    </source>
</evidence>
<dbReference type="KEGG" id="halg:HUG10_18370"/>
<dbReference type="AlphaFoldDB" id="A0A7D5KY90"/>
<name>A0A7D5KY90_9EURY</name>
<accession>A0A7D5KY90</accession>
<evidence type="ECO:0000313" key="3">
    <source>
        <dbReference type="EMBL" id="QLG29578.1"/>
    </source>
</evidence>
<protein>
    <submittedName>
        <fullName evidence="3">Uncharacterized protein</fullName>
    </submittedName>
</protein>
<feature type="compositionally biased region" description="Basic and acidic residues" evidence="1">
    <location>
        <begin position="1"/>
        <end position="12"/>
    </location>
</feature>
<feature type="transmembrane region" description="Helical" evidence="2">
    <location>
        <begin position="20"/>
        <end position="38"/>
    </location>
</feature>
<dbReference type="Proteomes" id="UP000509750">
    <property type="component" value="Plasmid unnamed1"/>
</dbReference>
<keyword evidence="2" id="KW-1133">Transmembrane helix</keyword>
<keyword evidence="4" id="KW-1185">Reference proteome</keyword>